<evidence type="ECO:0000256" key="3">
    <source>
        <dbReference type="ARBA" id="ARBA00022737"/>
    </source>
</evidence>
<sequence>MSKVKNMDFDWNIWCRFCAKADVNNINIFAAQTTKCNKMNLIPAISKFFNIQFNQPEKMPEVICSECLLVLTSLVTFAARVCKVQEMFKEILKSEEGTAIDLNSLYKKYEIEQDSSSFINMQTAPFSVDLVDELPTDGLESELNRNVNCKDPFDEDSEWEWSGSTDSTTTFESDIPVTKNRTQTENLSNENMPENALNSVVKQSRNEYKYLCKHCPKRFQQFNSFRLHVKKKHGHILPLEEFSCPNCDLVFQKKRLMAQHIKSVHADKTVFICEECGEIMGSKSTLRDHMYTHTNYAPFECKDCGKCFKQKTRLKIHMDIHGEKHICVECGLQLSSRATLYSHSLVHSDVTPHKCDYCGRAFKRSKTLKNHLILHTGLKPYSCDFCDKTFSNGTSCRTHKKRVHPDEFAAQEASGEKPNKVKNIPKLAVLKAVTRTAKNLTPVAPKQSGNFSLGKKTQIRAKTYRYQ</sequence>
<feature type="binding site" evidence="11">
    <location>
        <position position="18"/>
    </location>
    <ligand>
        <name>Zn(2+)</name>
        <dbReference type="ChEBI" id="CHEBI:29105"/>
    </ligand>
</feature>
<dbReference type="Gene3D" id="3.40.1800.20">
    <property type="match status" value="1"/>
</dbReference>
<dbReference type="PROSITE" id="PS50157">
    <property type="entry name" value="ZINC_FINGER_C2H2_2"/>
    <property type="match status" value="7"/>
</dbReference>
<proteinExistence type="predicted"/>
<feature type="domain" description="C2H2-type" evidence="12">
    <location>
        <begin position="353"/>
        <end position="380"/>
    </location>
</feature>
<reference evidence="14" key="1">
    <citation type="submission" date="2014-11" db="EMBL/GenBank/DDBJ databases">
        <authorList>
            <person name="Geib S."/>
        </authorList>
    </citation>
    <scope>NUCLEOTIDE SEQUENCE</scope>
</reference>
<keyword evidence="5 11" id="KW-0862">Zinc</keyword>
<evidence type="ECO:0000313" key="14">
    <source>
        <dbReference type="EMBL" id="JAD05501.1"/>
    </source>
</evidence>
<protein>
    <submittedName>
        <fullName evidence="14">Zinc finger protein weckle</fullName>
    </submittedName>
</protein>
<keyword evidence="3" id="KW-0677">Repeat</keyword>
<dbReference type="SUPFAM" id="SSF57667">
    <property type="entry name" value="beta-beta-alpha zinc fingers"/>
    <property type="match status" value="3"/>
</dbReference>
<evidence type="ECO:0000256" key="6">
    <source>
        <dbReference type="ARBA" id="ARBA00023015"/>
    </source>
</evidence>
<dbReference type="InterPro" id="IPR013087">
    <property type="entry name" value="Znf_C2H2_type"/>
</dbReference>
<evidence type="ECO:0000256" key="2">
    <source>
        <dbReference type="ARBA" id="ARBA00022723"/>
    </source>
</evidence>
<dbReference type="PROSITE" id="PS00028">
    <property type="entry name" value="ZINC_FINGER_C2H2_1"/>
    <property type="match status" value="7"/>
</dbReference>
<evidence type="ECO:0000256" key="5">
    <source>
        <dbReference type="ARBA" id="ARBA00022833"/>
    </source>
</evidence>
<dbReference type="FunFam" id="3.30.160.60:FF:000646">
    <property type="entry name" value="Myeloid zinc finger 1"/>
    <property type="match status" value="1"/>
</dbReference>
<dbReference type="SMART" id="SM00355">
    <property type="entry name" value="ZnF_C2H2"/>
    <property type="match status" value="7"/>
</dbReference>
<feature type="binding site" evidence="11">
    <location>
        <position position="67"/>
    </location>
    <ligand>
        <name>Zn(2+)</name>
        <dbReference type="ChEBI" id="CHEBI:29105"/>
    </ligand>
</feature>
<gene>
    <name evidence="14" type="primary">wek_4</name>
    <name evidence="14" type="ORF">g.7628</name>
</gene>
<feature type="domain" description="C2H2-type" evidence="12">
    <location>
        <begin position="210"/>
        <end position="238"/>
    </location>
</feature>
<keyword evidence="6" id="KW-0805">Transcription regulation</keyword>
<feature type="binding site" evidence="11">
    <location>
        <position position="64"/>
    </location>
    <ligand>
        <name>Zn(2+)</name>
        <dbReference type="ChEBI" id="CHEBI:29105"/>
    </ligand>
</feature>
<comment type="subcellular location">
    <subcellularLocation>
        <location evidence="1">Nucleus</location>
    </subcellularLocation>
</comment>
<dbReference type="InterPro" id="IPR036236">
    <property type="entry name" value="Znf_C2H2_sf"/>
</dbReference>
<evidence type="ECO:0000256" key="9">
    <source>
        <dbReference type="ARBA" id="ARBA00023242"/>
    </source>
</evidence>
<feature type="domain" description="C2H2-type" evidence="12">
    <location>
        <begin position="299"/>
        <end position="326"/>
    </location>
</feature>
<evidence type="ECO:0000256" key="1">
    <source>
        <dbReference type="ARBA" id="ARBA00004123"/>
    </source>
</evidence>
<dbReference type="Pfam" id="PF07776">
    <property type="entry name" value="zf-AD"/>
    <property type="match status" value="1"/>
</dbReference>
<feature type="binding site" evidence="11">
    <location>
        <position position="15"/>
    </location>
    <ligand>
        <name>Zn(2+)</name>
        <dbReference type="ChEBI" id="CHEBI:29105"/>
    </ligand>
</feature>
<dbReference type="Pfam" id="PF00096">
    <property type="entry name" value="zf-C2H2"/>
    <property type="match status" value="2"/>
</dbReference>
<evidence type="ECO:0000259" key="12">
    <source>
        <dbReference type="PROSITE" id="PS50157"/>
    </source>
</evidence>
<accession>A0A0A1X3N9</accession>
<evidence type="ECO:0000259" key="13">
    <source>
        <dbReference type="PROSITE" id="PS51915"/>
    </source>
</evidence>
<reference evidence="14" key="2">
    <citation type="journal article" date="2015" name="Gigascience">
        <title>Reconstructing a comprehensive transcriptome assembly of a white-pupal translocated strain of the pest fruit fly Bactrocera cucurbitae.</title>
        <authorList>
            <person name="Sim S.B."/>
            <person name="Calla B."/>
            <person name="Hall B."/>
            <person name="DeRego T."/>
            <person name="Geib S.M."/>
        </authorList>
    </citation>
    <scope>NUCLEOTIDE SEQUENCE</scope>
</reference>
<keyword evidence="7" id="KW-0238">DNA-binding</keyword>
<feature type="domain" description="C2H2-type" evidence="12">
    <location>
        <begin position="242"/>
        <end position="270"/>
    </location>
</feature>
<dbReference type="AlphaFoldDB" id="A0A0A1X3N9"/>
<evidence type="ECO:0000256" key="7">
    <source>
        <dbReference type="ARBA" id="ARBA00023125"/>
    </source>
</evidence>
<dbReference type="PANTHER" id="PTHR24379">
    <property type="entry name" value="KRAB AND ZINC FINGER DOMAIN-CONTAINING"/>
    <property type="match status" value="1"/>
</dbReference>
<dbReference type="Gene3D" id="3.30.160.60">
    <property type="entry name" value="Classic Zinc Finger"/>
    <property type="match status" value="5"/>
</dbReference>
<evidence type="ECO:0000256" key="10">
    <source>
        <dbReference type="PROSITE-ProRule" id="PRU00042"/>
    </source>
</evidence>
<dbReference type="EMBL" id="GBXI01008791">
    <property type="protein sequence ID" value="JAD05501.1"/>
    <property type="molecule type" value="Transcribed_RNA"/>
</dbReference>
<evidence type="ECO:0000256" key="8">
    <source>
        <dbReference type="ARBA" id="ARBA00023163"/>
    </source>
</evidence>
<dbReference type="GO" id="GO:0005634">
    <property type="term" value="C:nucleus"/>
    <property type="evidence" value="ECO:0007669"/>
    <property type="project" value="UniProtKB-SubCell"/>
</dbReference>
<keyword evidence="4 10" id="KW-0863">Zinc-finger</keyword>
<feature type="domain" description="C2H2-type" evidence="12">
    <location>
        <begin position="381"/>
        <end position="409"/>
    </location>
</feature>
<dbReference type="SUPFAM" id="SSF57716">
    <property type="entry name" value="Glucocorticoid receptor-like (DNA-binding domain)"/>
    <property type="match status" value="1"/>
</dbReference>
<dbReference type="GO" id="GO:0003677">
    <property type="term" value="F:DNA binding"/>
    <property type="evidence" value="ECO:0007669"/>
    <property type="project" value="UniProtKB-KW"/>
</dbReference>
<keyword evidence="2 11" id="KW-0479">Metal-binding</keyword>
<dbReference type="PROSITE" id="PS51915">
    <property type="entry name" value="ZAD"/>
    <property type="match status" value="1"/>
</dbReference>
<evidence type="ECO:0000256" key="11">
    <source>
        <dbReference type="PROSITE-ProRule" id="PRU01263"/>
    </source>
</evidence>
<evidence type="ECO:0000256" key="4">
    <source>
        <dbReference type="ARBA" id="ARBA00022771"/>
    </source>
</evidence>
<feature type="domain" description="C2H2-type" evidence="12">
    <location>
        <begin position="325"/>
        <end position="352"/>
    </location>
</feature>
<dbReference type="FunFam" id="3.30.160.60:FF:000145">
    <property type="entry name" value="Zinc finger protein 574"/>
    <property type="match status" value="1"/>
</dbReference>
<keyword evidence="9" id="KW-0539">Nucleus</keyword>
<feature type="domain" description="C2H2-type" evidence="12">
    <location>
        <begin position="271"/>
        <end position="298"/>
    </location>
</feature>
<organism evidence="14">
    <name type="scientific">Zeugodacus cucurbitae</name>
    <name type="common">Melon fruit fly</name>
    <name type="synonym">Bactrocera cucurbitae</name>
    <dbReference type="NCBI Taxonomy" id="28588"/>
    <lineage>
        <taxon>Eukaryota</taxon>
        <taxon>Metazoa</taxon>
        <taxon>Ecdysozoa</taxon>
        <taxon>Arthropoda</taxon>
        <taxon>Hexapoda</taxon>
        <taxon>Insecta</taxon>
        <taxon>Pterygota</taxon>
        <taxon>Neoptera</taxon>
        <taxon>Endopterygota</taxon>
        <taxon>Diptera</taxon>
        <taxon>Brachycera</taxon>
        <taxon>Muscomorpha</taxon>
        <taxon>Tephritoidea</taxon>
        <taxon>Tephritidae</taxon>
        <taxon>Zeugodacus</taxon>
        <taxon>Zeugodacus</taxon>
    </lineage>
</organism>
<dbReference type="InterPro" id="IPR012934">
    <property type="entry name" value="Znf_AD"/>
</dbReference>
<name>A0A0A1X3N9_ZEUCU</name>
<dbReference type="PANTHER" id="PTHR24379:SF121">
    <property type="entry name" value="C2H2-TYPE DOMAIN-CONTAINING PROTEIN"/>
    <property type="match status" value="1"/>
</dbReference>
<dbReference type="SMART" id="SM00868">
    <property type="entry name" value="zf-AD"/>
    <property type="match status" value="1"/>
</dbReference>
<dbReference type="GO" id="GO:0008270">
    <property type="term" value="F:zinc ion binding"/>
    <property type="evidence" value="ECO:0007669"/>
    <property type="project" value="UniProtKB-UniRule"/>
</dbReference>
<feature type="domain" description="ZAD" evidence="13">
    <location>
        <begin position="13"/>
        <end position="91"/>
    </location>
</feature>
<keyword evidence="8" id="KW-0804">Transcription</keyword>